<evidence type="ECO:0000256" key="5">
    <source>
        <dbReference type="ARBA" id="ARBA00023242"/>
    </source>
</evidence>
<comment type="subcellular location">
    <subcellularLocation>
        <location evidence="1">Nucleus</location>
    </subcellularLocation>
</comment>
<dbReference type="PROSITE" id="PS50888">
    <property type="entry name" value="BHLH"/>
    <property type="match status" value="1"/>
</dbReference>
<dbReference type="SUPFAM" id="SSF47459">
    <property type="entry name" value="HLH, helix-loop-helix DNA-binding domain"/>
    <property type="match status" value="1"/>
</dbReference>
<dbReference type="GO" id="GO:0006355">
    <property type="term" value="P:regulation of DNA-templated transcription"/>
    <property type="evidence" value="ECO:0007669"/>
    <property type="project" value="UniProtKB-ARBA"/>
</dbReference>
<dbReference type="InterPro" id="IPR008030">
    <property type="entry name" value="NmrA-like"/>
</dbReference>
<dbReference type="GO" id="GO:0046983">
    <property type="term" value="F:protein dimerization activity"/>
    <property type="evidence" value="ECO:0007669"/>
    <property type="project" value="InterPro"/>
</dbReference>
<dbReference type="InterPro" id="IPR011598">
    <property type="entry name" value="bHLH_dom"/>
</dbReference>
<keyword evidence="4" id="KW-0804">Transcription</keyword>
<evidence type="ECO:0000256" key="2">
    <source>
        <dbReference type="ARBA" id="ARBA00023015"/>
    </source>
</evidence>
<keyword evidence="3" id="KW-0238">DNA-binding</keyword>
<dbReference type="Proteomes" id="UP000682877">
    <property type="component" value="Chromosome 7"/>
</dbReference>
<evidence type="ECO:0000256" key="4">
    <source>
        <dbReference type="ARBA" id="ARBA00023163"/>
    </source>
</evidence>
<evidence type="ECO:0000313" key="9">
    <source>
        <dbReference type="Proteomes" id="UP000682877"/>
    </source>
</evidence>
<dbReference type="InterPro" id="IPR050608">
    <property type="entry name" value="NmrA-type/Isoflavone_red_sf"/>
</dbReference>
<evidence type="ECO:0000256" key="1">
    <source>
        <dbReference type="ARBA" id="ARBA00004123"/>
    </source>
</evidence>
<feature type="domain" description="BHLH" evidence="7">
    <location>
        <begin position="175"/>
        <end position="225"/>
    </location>
</feature>
<feature type="region of interest" description="Disordered" evidence="6">
    <location>
        <begin position="110"/>
        <end position="136"/>
    </location>
</feature>
<accession>A0A8S2AU10</accession>
<feature type="compositionally biased region" description="Polar residues" evidence="6">
    <location>
        <begin position="676"/>
        <end position="687"/>
    </location>
</feature>
<dbReference type="PANTHER" id="PTHR43349">
    <property type="entry name" value="PINORESINOL REDUCTASE-RELATED"/>
    <property type="match status" value="1"/>
</dbReference>
<dbReference type="Gene3D" id="4.10.280.10">
    <property type="entry name" value="Helix-loop-helix DNA-binding domain"/>
    <property type="match status" value="1"/>
</dbReference>
<dbReference type="Pfam" id="PF05368">
    <property type="entry name" value="NmrA"/>
    <property type="match status" value="1"/>
</dbReference>
<proteinExistence type="predicted"/>
<dbReference type="PANTHER" id="PTHR43349:SF34">
    <property type="entry name" value="PINORESINOL-LARICIRESINOL REDUCTASE 3-RELATED"/>
    <property type="match status" value="1"/>
</dbReference>
<evidence type="ECO:0000256" key="6">
    <source>
        <dbReference type="SAM" id="MobiDB-lite"/>
    </source>
</evidence>
<dbReference type="InterPro" id="IPR036638">
    <property type="entry name" value="HLH_DNA-bd_sf"/>
</dbReference>
<dbReference type="Gene3D" id="3.90.25.10">
    <property type="entry name" value="UDP-galactose 4-epimerase, domain 1"/>
    <property type="match status" value="1"/>
</dbReference>
<dbReference type="GO" id="GO:0005634">
    <property type="term" value="C:nucleus"/>
    <property type="evidence" value="ECO:0007669"/>
    <property type="project" value="UniProtKB-SubCell"/>
</dbReference>
<keyword evidence="9" id="KW-1185">Reference proteome</keyword>
<dbReference type="EMBL" id="LR999457">
    <property type="protein sequence ID" value="CAE6159615.1"/>
    <property type="molecule type" value="Genomic_DNA"/>
</dbReference>
<evidence type="ECO:0000256" key="3">
    <source>
        <dbReference type="ARBA" id="ARBA00023125"/>
    </source>
</evidence>
<protein>
    <recommendedName>
        <fullName evidence="7">BHLH domain-containing protein</fullName>
    </recommendedName>
</protein>
<gene>
    <name evidence="8" type="ORF">AARE701A_LOCUS17700</name>
</gene>
<evidence type="ECO:0000259" key="7">
    <source>
        <dbReference type="PROSITE" id="PS50888"/>
    </source>
</evidence>
<dbReference type="Gene3D" id="3.40.50.720">
    <property type="entry name" value="NAD(P)-binding Rossmann-like Domain"/>
    <property type="match status" value="1"/>
</dbReference>
<feature type="region of interest" description="Disordered" evidence="6">
    <location>
        <begin position="617"/>
        <end position="640"/>
    </location>
</feature>
<dbReference type="FunFam" id="4.10.280.10:FF:000002">
    <property type="entry name" value="Basic helix-loop-helix transcription factor"/>
    <property type="match status" value="1"/>
</dbReference>
<dbReference type="SMART" id="SM00353">
    <property type="entry name" value="HLH"/>
    <property type="match status" value="1"/>
</dbReference>
<organism evidence="8 9">
    <name type="scientific">Arabidopsis arenosa</name>
    <name type="common">Sand rock-cress</name>
    <name type="synonym">Cardaminopsis arenosa</name>
    <dbReference type="NCBI Taxonomy" id="38785"/>
    <lineage>
        <taxon>Eukaryota</taxon>
        <taxon>Viridiplantae</taxon>
        <taxon>Streptophyta</taxon>
        <taxon>Embryophyta</taxon>
        <taxon>Tracheophyta</taxon>
        <taxon>Spermatophyta</taxon>
        <taxon>Magnoliopsida</taxon>
        <taxon>eudicotyledons</taxon>
        <taxon>Gunneridae</taxon>
        <taxon>Pentapetalae</taxon>
        <taxon>rosids</taxon>
        <taxon>malvids</taxon>
        <taxon>Brassicales</taxon>
        <taxon>Brassicaceae</taxon>
        <taxon>Camelineae</taxon>
        <taxon>Arabidopsis</taxon>
    </lineage>
</organism>
<dbReference type="GO" id="GO:0003677">
    <property type="term" value="F:DNA binding"/>
    <property type="evidence" value="ECO:0007669"/>
    <property type="project" value="UniProtKB-KW"/>
</dbReference>
<name>A0A8S2AU10_ARAAE</name>
<dbReference type="Pfam" id="PF00010">
    <property type="entry name" value="HLH"/>
    <property type="match status" value="1"/>
</dbReference>
<evidence type="ECO:0000313" key="8">
    <source>
        <dbReference type="EMBL" id="CAE6159615.1"/>
    </source>
</evidence>
<dbReference type="AlphaFoldDB" id="A0A8S2AU10"/>
<reference evidence="8" key="1">
    <citation type="submission" date="2021-01" db="EMBL/GenBank/DDBJ databases">
        <authorList>
            <person name="Bezrukov I."/>
        </authorList>
    </citation>
    <scope>NUCLEOTIDE SEQUENCE</scope>
</reference>
<dbReference type="CDD" id="cd18919">
    <property type="entry name" value="bHLH_AtBPE_like"/>
    <property type="match status" value="1"/>
</dbReference>
<dbReference type="SUPFAM" id="SSF51735">
    <property type="entry name" value="NAD(P)-binding Rossmann-fold domains"/>
    <property type="match status" value="1"/>
</dbReference>
<sequence length="810" mass="91188">MNGAIGGDLLLNYTDMSVLERQRAHLKYFNPSFDSPLAGFFADSSMINGGEMDGFLATAGLNLPMIYGETTVEVDPRMSISPETTLGTGNFKKRKFDTVTKDCNEKKKMMNREEVTEEEEEKSKITELNNGSPKSIKKMKNKAKKEENNCSNDSSKVTKELEKTDYIHVRARRGQATDSHSIAERVRREKISERMKFLQDLVPGCDKITGKAGMLDEIINYVQSLQRQIEFLSMKLAIVNPRPDFDTDDIFAKEVVSTPMTVVPSPAMVHSGYSHEIVHSGYPNEMVNSGYHHFNPMQQLDTTSSDPLSCFNNGQAPSMWDSDVQNLYGSLGGSLEDEGSLEEAVSKVDVVISAIPSKHVLDQKLLIKVIKQAGSIKRFIPAEYGANPDKTQISDLDHGFYSKKCEIKRMIESEGIPYTYICCGLFMRILLPSLVQPGLQSPPIDKVTVYGDGNVKAVFVNDVDVAAFTIKTIDDPRTLNKTLYLRPPENICSMNDLVELWEGKIEKKLEKTFVTENQLLKKIKETSYPDNMEMVFIYSVFIKGDHTYFDIESSGGVNGTELYPDVKYMTVQMSQHFMGLNDEIKTESCVRGYESAWLDRWTRKLRDANCSKQMNLPADGHLLKESTDGDEEEARSQATQSKNVEHFLNTNLLRECKRIWSDSETNSRSHVKRLKTNTSDNSGNETKSMMVFEGPSSGKKVNYFFHRIFGINKPGSRRYQKSSTSQIKNLNMGGGGEDVNPWIQRWCKQNAAETHEPRGGQQVNPKATVLEKQFPSIAAMAMMRKALSGTNPTGCRKTNSLFVWNAEDLR</sequence>
<feature type="region of interest" description="Disordered" evidence="6">
    <location>
        <begin position="667"/>
        <end position="687"/>
    </location>
</feature>
<keyword evidence="2" id="KW-0805">Transcription regulation</keyword>
<keyword evidence="5" id="KW-0539">Nucleus</keyword>
<dbReference type="InterPro" id="IPR036291">
    <property type="entry name" value="NAD(P)-bd_dom_sf"/>
</dbReference>